<proteinExistence type="predicted"/>
<dbReference type="GO" id="GO:0046943">
    <property type="term" value="F:carboxylic acid transmembrane transporter activity"/>
    <property type="evidence" value="ECO:0007669"/>
    <property type="project" value="TreeGrafter"/>
</dbReference>
<feature type="transmembrane region" description="Helical" evidence="5">
    <location>
        <begin position="155"/>
        <end position="174"/>
    </location>
</feature>
<keyword evidence="2 5" id="KW-0812">Transmembrane</keyword>
<dbReference type="Gene3D" id="1.20.1250.20">
    <property type="entry name" value="MFS general substrate transporter like domains"/>
    <property type="match status" value="1"/>
</dbReference>
<evidence type="ECO:0000256" key="4">
    <source>
        <dbReference type="ARBA" id="ARBA00023136"/>
    </source>
</evidence>
<feature type="transmembrane region" description="Helical" evidence="5">
    <location>
        <begin position="386"/>
        <end position="413"/>
    </location>
</feature>
<feature type="domain" description="Major facilitator superfamily (MFS) profile" evidence="6">
    <location>
        <begin position="26"/>
        <end position="441"/>
    </location>
</feature>
<protein>
    <submittedName>
        <fullName evidence="7">Arabinose efflux permease family protein</fullName>
    </submittedName>
</protein>
<feature type="transmembrane region" description="Helical" evidence="5">
    <location>
        <begin position="94"/>
        <end position="117"/>
    </location>
</feature>
<sequence length="453" mass="47777">MNASSENTTQIAPTNHSKPTKSAAWVIILCFTAIIFDGYDLVVYGAVVPSLLAYEAWGLTPVETGAYGSYALAGMFIGAILVGYLTDIIGRRKVLLYCITAFSLLMLLSALAPTPFIFGASRFLAGLGLGGVIPTAIAITVEFSKPHRRNFNNALMFSGYAFGGVMASLLAMALLEHIGFRGMLAIGVLPVVTIVPLIFFLLPESPAYLRNRGRISEAEQIEASYGLTREAPAGEKAAETVRREAKKGRLSTMFSGATALATILFCLAGIAGQTLVYGLNTWMPQLLILADYSLASSLSFLLTVNIGAVVGVVITSYLADRFGPRIITFFSFVSSGLALLTMATGVVPLVGMYLLVAIVGFGSIGAQILLNGFVATYYDNETRASALGLTLGVGRIGAVLAISGGGVLIAAGYSTFINFSVWSLAAVVGMLAVTLVPRVKATKDSKKLDLAYH</sequence>
<evidence type="ECO:0000313" key="8">
    <source>
        <dbReference type="Proteomes" id="UP000218244"/>
    </source>
</evidence>
<reference evidence="7 8" key="1">
    <citation type="submission" date="2016-02" db="EMBL/GenBank/DDBJ databases">
        <title>Corynebacterium glutamicum N24 whole genome sequencing project.</title>
        <authorList>
            <person name="Matsutani M."/>
            <person name="Nangtapong N."/>
            <person name="Yakushi T."/>
            <person name="Matsushita K."/>
        </authorList>
    </citation>
    <scope>NUCLEOTIDE SEQUENCE [LARGE SCALE GENOMIC DNA]</scope>
    <source>
        <strain evidence="7 8">N24</strain>
    </source>
</reference>
<dbReference type="CDD" id="cd17365">
    <property type="entry name" value="MFS_PcaK_like"/>
    <property type="match status" value="1"/>
</dbReference>
<dbReference type="PANTHER" id="PTHR23508:SF10">
    <property type="entry name" value="CARBOXYLIC ACID TRANSPORTER PROTEIN HOMOLOG"/>
    <property type="match status" value="1"/>
</dbReference>
<accession>A0A161JMM2</accession>
<dbReference type="KEGG" id="csur:N24_2626"/>
<evidence type="ECO:0000256" key="5">
    <source>
        <dbReference type="SAM" id="Phobius"/>
    </source>
</evidence>
<feature type="transmembrane region" description="Helical" evidence="5">
    <location>
        <begin position="298"/>
        <end position="319"/>
    </location>
</feature>
<keyword evidence="8" id="KW-1185">Reference proteome</keyword>
<dbReference type="Pfam" id="PF07690">
    <property type="entry name" value="MFS_1"/>
    <property type="match status" value="1"/>
</dbReference>
<dbReference type="PROSITE" id="PS00217">
    <property type="entry name" value="SUGAR_TRANSPORT_2"/>
    <property type="match status" value="1"/>
</dbReference>
<keyword evidence="4 5" id="KW-0472">Membrane</keyword>
<feature type="transmembrane region" description="Helical" evidence="5">
    <location>
        <begin position="419"/>
        <end position="437"/>
    </location>
</feature>
<feature type="transmembrane region" description="Helical" evidence="5">
    <location>
        <begin position="353"/>
        <end position="374"/>
    </location>
</feature>
<keyword evidence="3 5" id="KW-1133">Transmembrane helix</keyword>
<gene>
    <name evidence="7" type="ORF">N24_2626</name>
</gene>
<comment type="subcellular location">
    <subcellularLocation>
        <location evidence="1">Cell membrane</location>
        <topology evidence="1">Multi-pass membrane protein</topology>
    </subcellularLocation>
</comment>
<dbReference type="InterPro" id="IPR036259">
    <property type="entry name" value="MFS_trans_sf"/>
</dbReference>
<evidence type="ECO:0000259" key="6">
    <source>
        <dbReference type="PROSITE" id="PS50850"/>
    </source>
</evidence>
<dbReference type="PANTHER" id="PTHR23508">
    <property type="entry name" value="CARBOXYLIC ACID TRANSPORTER PROTEIN HOMOLOG"/>
    <property type="match status" value="1"/>
</dbReference>
<organism evidence="7 8">
    <name type="scientific">Corynebacterium suranareeae</name>
    <dbReference type="NCBI Taxonomy" id="2506452"/>
    <lineage>
        <taxon>Bacteria</taxon>
        <taxon>Bacillati</taxon>
        <taxon>Actinomycetota</taxon>
        <taxon>Actinomycetes</taxon>
        <taxon>Mycobacteriales</taxon>
        <taxon>Corynebacteriaceae</taxon>
        <taxon>Corynebacterium</taxon>
    </lineage>
</organism>
<evidence type="ECO:0000313" key="7">
    <source>
        <dbReference type="EMBL" id="BAU96888.1"/>
    </source>
</evidence>
<dbReference type="GO" id="GO:0005886">
    <property type="term" value="C:plasma membrane"/>
    <property type="evidence" value="ECO:0007669"/>
    <property type="project" value="UniProtKB-SubCell"/>
</dbReference>
<evidence type="ECO:0000256" key="1">
    <source>
        <dbReference type="ARBA" id="ARBA00004651"/>
    </source>
</evidence>
<dbReference type="AlphaFoldDB" id="A0A161JMM2"/>
<evidence type="ECO:0000256" key="3">
    <source>
        <dbReference type="ARBA" id="ARBA00022989"/>
    </source>
</evidence>
<name>A0A161JMM2_9CORY</name>
<feature type="transmembrane region" description="Helical" evidence="5">
    <location>
        <begin position="252"/>
        <end position="278"/>
    </location>
</feature>
<evidence type="ECO:0000256" key="2">
    <source>
        <dbReference type="ARBA" id="ARBA00022692"/>
    </source>
</evidence>
<dbReference type="InterPro" id="IPR005829">
    <property type="entry name" value="Sugar_transporter_CS"/>
</dbReference>
<feature type="transmembrane region" description="Helical" evidence="5">
    <location>
        <begin position="180"/>
        <end position="202"/>
    </location>
</feature>
<dbReference type="InterPro" id="IPR011701">
    <property type="entry name" value="MFS"/>
</dbReference>
<feature type="transmembrane region" description="Helical" evidence="5">
    <location>
        <begin position="123"/>
        <end position="143"/>
    </location>
</feature>
<dbReference type="PROSITE" id="PS50850">
    <property type="entry name" value="MFS"/>
    <property type="match status" value="1"/>
</dbReference>
<dbReference type="InterPro" id="IPR020846">
    <property type="entry name" value="MFS_dom"/>
</dbReference>
<dbReference type="EMBL" id="AP017369">
    <property type="protein sequence ID" value="BAU96888.1"/>
    <property type="molecule type" value="Genomic_DNA"/>
</dbReference>
<feature type="transmembrane region" description="Helical" evidence="5">
    <location>
        <begin position="326"/>
        <end position="347"/>
    </location>
</feature>
<feature type="transmembrane region" description="Helical" evidence="5">
    <location>
        <begin position="67"/>
        <end position="85"/>
    </location>
</feature>
<dbReference type="SUPFAM" id="SSF103473">
    <property type="entry name" value="MFS general substrate transporter"/>
    <property type="match status" value="1"/>
</dbReference>
<dbReference type="Proteomes" id="UP000218244">
    <property type="component" value="Chromosome"/>
</dbReference>
<dbReference type="RefSeq" id="WP_096458050.1">
    <property type="nucleotide sequence ID" value="NZ_AP017369.1"/>
</dbReference>
<feature type="transmembrane region" description="Helical" evidence="5">
    <location>
        <begin position="23"/>
        <end position="47"/>
    </location>
</feature>